<proteinExistence type="predicted"/>
<name>A0ABS1VRS4_9ACTN</name>
<dbReference type="Gene3D" id="3.40.109.10">
    <property type="entry name" value="NADH Oxidase"/>
    <property type="match status" value="1"/>
</dbReference>
<dbReference type="InterPro" id="IPR050627">
    <property type="entry name" value="Nitroreductase/BluB"/>
</dbReference>
<dbReference type="PANTHER" id="PTHR23026:SF123">
    <property type="entry name" value="NAD(P)H NITROREDUCTASE RV3131-RELATED"/>
    <property type="match status" value="1"/>
</dbReference>
<dbReference type="NCBIfam" id="NF047509">
    <property type="entry name" value="Rv3131_FMN_oxido"/>
    <property type="match status" value="1"/>
</dbReference>
<comment type="caution">
    <text evidence="1">The sequence shown here is derived from an EMBL/GenBank/DDBJ whole genome shotgun (WGS) entry which is preliminary data.</text>
</comment>
<accession>A0ABS1VRS4</accession>
<dbReference type="SUPFAM" id="SSF55469">
    <property type="entry name" value="FMN-dependent nitroreductase-like"/>
    <property type="match status" value="2"/>
</dbReference>
<dbReference type="EMBL" id="JAENHO010000005">
    <property type="protein sequence ID" value="MBL7256261.1"/>
    <property type="molecule type" value="Genomic_DNA"/>
</dbReference>
<organism evidence="1 2">
    <name type="scientific">Paractinoplanes lichenicola</name>
    <dbReference type="NCBI Taxonomy" id="2802976"/>
    <lineage>
        <taxon>Bacteria</taxon>
        <taxon>Bacillati</taxon>
        <taxon>Actinomycetota</taxon>
        <taxon>Actinomycetes</taxon>
        <taxon>Micromonosporales</taxon>
        <taxon>Micromonosporaceae</taxon>
        <taxon>Paractinoplanes</taxon>
    </lineage>
</organism>
<keyword evidence="2" id="KW-1185">Reference proteome</keyword>
<evidence type="ECO:0000313" key="1">
    <source>
        <dbReference type="EMBL" id="MBL7256261.1"/>
    </source>
</evidence>
<dbReference type="InterPro" id="IPR000415">
    <property type="entry name" value="Nitroreductase-like"/>
</dbReference>
<sequence>MTPLEQAAQAALHAPSVFNTQPWRWRIDGDTMELYADESRRLETTDRDGRLLILSLGAALHHALTALAAAGWSYFVERLSGPGPVARIELGPPAPPTPAVQRLAEAIPRRRTDRRAFGRRTVTDAELTKLRLLVEANGAYLHVVPSDQIPALAISAELAGDAELGDPDYRDELREWTHRPAGAGDGVPADTAVEPGLRRVPVRDFAPEDTPGLTVGAEHDQGAAYVIVFGRGDERLDLLRGGEALSALLLSATADGLATAPLSDAVEVAWPRLLVRGLLAGLGEPYLVVRLGYAAAGTPLPPRPRRVAADVIVTG</sequence>
<protein>
    <submittedName>
        <fullName evidence="1">Nitroreductase</fullName>
    </submittedName>
</protein>
<reference evidence="1 2" key="1">
    <citation type="submission" date="2021-01" db="EMBL/GenBank/DDBJ databases">
        <title>Actinoplanes sp. nov. LDG1-01 isolated from lichen.</title>
        <authorList>
            <person name="Saeng-In P."/>
            <person name="Phongsopitanun W."/>
            <person name="Kanchanasin P."/>
            <person name="Yuki M."/>
            <person name="Kudo T."/>
            <person name="Ohkuma M."/>
            <person name="Tanasupawat S."/>
        </authorList>
    </citation>
    <scope>NUCLEOTIDE SEQUENCE [LARGE SCALE GENOMIC DNA]</scope>
    <source>
        <strain evidence="1 2">LDG1-01</strain>
    </source>
</reference>
<dbReference type="RefSeq" id="WP_202992810.1">
    <property type="nucleotide sequence ID" value="NZ_JAENHO010000005.1"/>
</dbReference>
<evidence type="ECO:0000313" key="2">
    <source>
        <dbReference type="Proteomes" id="UP000598996"/>
    </source>
</evidence>
<dbReference type="PANTHER" id="PTHR23026">
    <property type="entry name" value="NADPH NITROREDUCTASE"/>
    <property type="match status" value="1"/>
</dbReference>
<gene>
    <name evidence="1" type="ORF">JKJ07_18355</name>
</gene>
<dbReference type="Proteomes" id="UP000598996">
    <property type="component" value="Unassembled WGS sequence"/>
</dbReference>